<evidence type="ECO:0000259" key="1">
    <source>
        <dbReference type="Pfam" id="PF12158"/>
    </source>
</evidence>
<name>A0A6B3L331_9BACT</name>
<evidence type="ECO:0000313" key="2">
    <source>
        <dbReference type="EMBL" id="QQL45305.1"/>
    </source>
</evidence>
<evidence type="ECO:0000313" key="3">
    <source>
        <dbReference type="Proteomes" id="UP000475117"/>
    </source>
</evidence>
<proteinExistence type="predicted"/>
<protein>
    <submittedName>
        <fullName evidence="2">DUF3592 domain-containing protein</fullName>
    </submittedName>
</protein>
<dbReference type="InterPro" id="IPR021994">
    <property type="entry name" value="DUF3592"/>
</dbReference>
<dbReference type="AlphaFoldDB" id="A0A6B3L331"/>
<accession>A0A6B3L331</accession>
<keyword evidence="3" id="KW-1185">Reference proteome</keyword>
<dbReference type="RefSeq" id="WP_164363897.1">
    <property type="nucleotide sequence ID" value="NZ_CP066776.1"/>
</dbReference>
<reference evidence="2 3" key="1">
    <citation type="submission" date="2020-12" db="EMBL/GenBank/DDBJ databases">
        <title>Sulforoseuscoccus oceanibium gen. nov., sp. nov., a representative of the phylum Verrucomicrobia with special cytoplasmic membrane, and proposal of Sulforoseuscoccusaceae fam. nov.</title>
        <authorList>
            <person name="Xi F."/>
        </authorList>
    </citation>
    <scope>NUCLEOTIDE SEQUENCE [LARGE SCALE GENOMIC DNA]</scope>
    <source>
        <strain evidence="2 3">T37</strain>
    </source>
</reference>
<dbReference type="KEGG" id="soa:G3M56_001580"/>
<feature type="domain" description="DUF3592" evidence="1">
    <location>
        <begin position="57"/>
        <end position="145"/>
    </location>
</feature>
<dbReference type="Pfam" id="PF12158">
    <property type="entry name" value="DUF3592"/>
    <property type="match status" value="1"/>
</dbReference>
<dbReference type="EMBL" id="CP066776">
    <property type="protein sequence ID" value="QQL45305.1"/>
    <property type="molecule type" value="Genomic_DNA"/>
</dbReference>
<sequence>MIKRTSTEPSSARNSNKSGFGCLFLFGLPFLLAGLFVMGLGVKSLWIGLAAADWPETQATLQRVELETHHGDDSVSYEVVAEYSYRWDGREYTNDRVGLTTGGDNFGDWQQRTYRELDGALRAGETVPCYVDPENPGDALLKRELRPRALMFYFMFGGVFALIGGGLGTSGLIGAARAKKRKAKLAQNPDQPWLLRDDWNAGVVKANERWEFAVLLGFAAFWNGISWTVFIAMLDELGSKPNMAWMVLLFPLIGIGLLVGVFRLWRRGRMLGQLEFRFDPELMPFEKGGQVVGTIVGSSPKLQYREDDLELGLVVERVVTSQRGNQSSTSTQVAYSHFEGGLDPTRGVRGTELPVRLVAPTGYEDTTIEGGAMIKFKANTDTHWRVRLQGKPKTALEKFKASFDVPVFGDAAHPVEAAVSDGVAGDSAAESGAALADEDLERLGVRRVASMDGTVTYMRTGKELRKFGFWMVAFAVVMMVVGAGIANDDAGAFGYLFCAGASLVGIVGIGMISARSALVVDPRAGTLTKIGQLLGIRRQKVISAAALQSVEPDSNTEVNGEPRYHLAIRSSEGNANALGWLKEHHLASRLAKQIEREVRA</sequence>
<organism evidence="2 3">
    <name type="scientific">Sulfuriroseicoccus oceanibius</name>
    <dbReference type="NCBI Taxonomy" id="2707525"/>
    <lineage>
        <taxon>Bacteria</taxon>
        <taxon>Pseudomonadati</taxon>
        <taxon>Verrucomicrobiota</taxon>
        <taxon>Verrucomicrobiia</taxon>
        <taxon>Verrucomicrobiales</taxon>
        <taxon>Verrucomicrobiaceae</taxon>
        <taxon>Sulfuriroseicoccus</taxon>
    </lineage>
</organism>
<gene>
    <name evidence="2" type="ORF">G3M56_001580</name>
</gene>
<dbReference type="Proteomes" id="UP000475117">
    <property type="component" value="Chromosome"/>
</dbReference>